<dbReference type="Gene3D" id="2.10.109.10">
    <property type="entry name" value="Umud Fragment, subunit A"/>
    <property type="match status" value="1"/>
</dbReference>
<dbReference type="EC" id="3.4.21.89" evidence="4 7"/>
<name>A0A7I7SCK7_9MYCO</name>
<comment type="similarity">
    <text evidence="3 7">Belongs to the peptidase S26 family.</text>
</comment>
<dbReference type="InterPro" id="IPR019758">
    <property type="entry name" value="Pept_S26A_signal_pept_1_CS"/>
</dbReference>
<organism evidence="9 10">
    <name type="scientific">Mycolicibacillus koreensis</name>
    <dbReference type="NCBI Taxonomy" id="1069220"/>
    <lineage>
        <taxon>Bacteria</taxon>
        <taxon>Bacillati</taxon>
        <taxon>Actinomycetota</taxon>
        <taxon>Actinomycetes</taxon>
        <taxon>Mycobacteriales</taxon>
        <taxon>Mycobacteriaceae</taxon>
        <taxon>Mycolicibacillus</taxon>
    </lineage>
</organism>
<dbReference type="RefSeq" id="WP_085304156.1">
    <property type="nucleotide sequence ID" value="NZ_AP022594.1"/>
</dbReference>
<dbReference type="GO" id="GO:0005886">
    <property type="term" value="C:plasma membrane"/>
    <property type="evidence" value="ECO:0007669"/>
    <property type="project" value="UniProtKB-SubCell"/>
</dbReference>
<reference evidence="9 10" key="1">
    <citation type="submission" date="2017-04" db="EMBL/GenBank/DDBJ databases">
        <title>The new phylogeny of genus Mycobacterium.</title>
        <authorList>
            <person name="Tortoli E."/>
            <person name="Trovato A."/>
            <person name="Cirillo D.M."/>
        </authorList>
    </citation>
    <scope>NUCLEOTIDE SEQUENCE [LARGE SCALE GENOMIC DNA]</scope>
    <source>
        <strain evidence="9 10">KCTC 19819</strain>
    </source>
</reference>
<dbReference type="PANTHER" id="PTHR43390:SF1">
    <property type="entry name" value="CHLOROPLAST PROCESSING PEPTIDASE"/>
    <property type="match status" value="1"/>
</dbReference>
<keyword evidence="7" id="KW-0812">Transmembrane</keyword>
<evidence type="ECO:0000256" key="5">
    <source>
        <dbReference type="ARBA" id="ARBA00022670"/>
    </source>
</evidence>
<evidence type="ECO:0000256" key="1">
    <source>
        <dbReference type="ARBA" id="ARBA00000677"/>
    </source>
</evidence>
<evidence type="ECO:0000256" key="8">
    <source>
        <dbReference type="SAM" id="MobiDB-lite"/>
    </source>
</evidence>
<dbReference type="InterPro" id="IPR000223">
    <property type="entry name" value="Pept_S26A_signal_pept_1"/>
</dbReference>
<keyword evidence="6 7" id="KW-0378">Hydrolase</keyword>
<dbReference type="EMBL" id="NCXO01000025">
    <property type="protein sequence ID" value="OSC33211.1"/>
    <property type="molecule type" value="Genomic_DNA"/>
</dbReference>
<dbReference type="InterPro" id="IPR036286">
    <property type="entry name" value="LexA/Signal_pep-like_sf"/>
</dbReference>
<gene>
    <name evidence="9" type="ORF">B8W67_12005</name>
</gene>
<dbReference type="GO" id="GO:0009003">
    <property type="term" value="F:signal peptidase activity"/>
    <property type="evidence" value="ECO:0007669"/>
    <property type="project" value="UniProtKB-EC"/>
</dbReference>
<evidence type="ECO:0000256" key="7">
    <source>
        <dbReference type="RuleBase" id="RU362042"/>
    </source>
</evidence>
<dbReference type="InterPro" id="IPR019533">
    <property type="entry name" value="Peptidase_S26"/>
</dbReference>
<evidence type="ECO:0000313" key="10">
    <source>
        <dbReference type="Proteomes" id="UP000193577"/>
    </source>
</evidence>
<protein>
    <recommendedName>
        <fullName evidence="4 7">Signal peptidase I</fullName>
        <ecNumber evidence="4 7">3.4.21.89</ecNumber>
    </recommendedName>
</protein>
<dbReference type="PANTHER" id="PTHR43390">
    <property type="entry name" value="SIGNAL PEPTIDASE I"/>
    <property type="match status" value="1"/>
</dbReference>
<dbReference type="Pfam" id="PF10502">
    <property type="entry name" value="Peptidase_S26"/>
    <property type="match status" value="1"/>
</dbReference>
<accession>A0A7I7SCK7</accession>
<dbReference type="CDD" id="cd06530">
    <property type="entry name" value="S26_SPase_I"/>
    <property type="match status" value="1"/>
</dbReference>
<dbReference type="Proteomes" id="UP000193577">
    <property type="component" value="Unassembled WGS sequence"/>
</dbReference>
<keyword evidence="10" id="KW-1185">Reference proteome</keyword>
<dbReference type="PROSITE" id="PS00501">
    <property type="entry name" value="SPASE_I_1"/>
    <property type="match status" value="1"/>
</dbReference>
<dbReference type="GO" id="GO:0006465">
    <property type="term" value="P:signal peptide processing"/>
    <property type="evidence" value="ECO:0007669"/>
    <property type="project" value="InterPro"/>
</dbReference>
<evidence type="ECO:0000256" key="2">
    <source>
        <dbReference type="ARBA" id="ARBA00004401"/>
    </source>
</evidence>
<dbReference type="PROSITE" id="PS00761">
    <property type="entry name" value="SPASE_I_3"/>
    <property type="match status" value="1"/>
</dbReference>
<dbReference type="AlphaFoldDB" id="A0A7I7SCK7"/>
<keyword evidence="7" id="KW-1133">Transmembrane helix</keyword>
<proteinExistence type="inferred from homology"/>
<dbReference type="SUPFAM" id="SSF51306">
    <property type="entry name" value="LexA/Signal peptidase"/>
    <property type="match status" value="1"/>
</dbReference>
<comment type="catalytic activity">
    <reaction evidence="1 7">
        <text>Cleavage of hydrophobic, N-terminal signal or leader sequences from secreted and periplasmic proteins.</text>
        <dbReference type="EC" id="3.4.21.89"/>
    </reaction>
</comment>
<dbReference type="PRINTS" id="PR00727">
    <property type="entry name" value="LEADERPTASE"/>
</dbReference>
<keyword evidence="5 7" id="KW-0645">Protease</keyword>
<dbReference type="NCBIfam" id="TIGR02227">
    <property type="entry name" value="sigpep_I_bact"/>
    <property type="match status" value="1"/>
</dbReference>
<feature type="transmembrane region" description="Helical" evidence="7">
    <location>
        <begin position="46"/>
        <end position="66"/>
    </location>
</feature>
<dbReference type="InterPro" id="IPR019756">
    <property type="entry name" value="Pept_S26A_signal_pept_1_Ser-AS"/>
</dbReference>
<dbReference type="OrthoDB" id="9815782at2"/>
<evidence type="ECO:0000256" key="3">
    <source>
        <dbReference type="ARBA" id="ARBA00009370"/>
    </source>
</evidence>
<evidence type="ECO:0000313" key="9">
    <source>
        <dbReference type="EMBL" id="OSC33211.1"/>
    </source>
</evidence>
<evidence type="ECO:0000256" key="6">
    <source>
        <dbReference type="ARBA" id="ARBA00022801"/>
    </source>
</evidence>
<evidence type="ECO:0000256" key="4">
    <source>
        <dbReference type="ARBA" id="ARBA00013208"/>
    </source>
</evidence>
<feature type="region of interest" description="Disordered" evidence="8">
    <location>
        <begin position="1"/>
        <end position="37"/>
    </location>
</feature>
<comment type="caution">
    <text evidence="9">The sequence shown here is derived from an EMBL/GenBank/DDBJ whole genome shotgun (WGS) entry which is preliminary data.</text>
</comment>
<comment type="subcellular location">
    <subcellularLocation>
        <location evidence="2">Cell membrane</location>
        <topology evidence="2">Single-pass type II membrane protein</topology>
    </subcellularLocation>
    <subcellularLocation>
        <location evidence="7">Membrane</location>
        <topology evidence="7">Single-pass type II membrane protein</topology>
    </subcellularLocation>
</comment>
<keyword evidence="7" id="KW-0472">Membrane</keyword>
<sequence>MTDAEHPSSEAGPTDPDEPDPGRDDAVADGEGSGGKKSALRETTTLVVIAVAIYYVMLTFVARPYLIPSESMEPTLHGCAGCVGDRIVVDKLTYRFSAPQPGDVVVFRGPPSWNLGYQSIRSDNTALRWLQNALSVVGFVPPDENDLVKRVIAVGGQTVQCRLDTGLTVDGERLVEPYLDPATMGADPREFPCLGSGGLNMEFGPVTVPPDRLWVMGDNRSHSSDSRGHCVNNPADLDPQNPAGNVYCTGEQDPILATVPVDNVIGKTRFIAWPPGRWGTVSAVNPQQGG</sequence>
<dbReference type="GO" id="GO:0004252">
    <property type="term" value="F:serine-type endopeptidase activity"/>
    <property type="evidence" value="ECO:0007669"/>
    <property type="project" value="InterPro"/>
</dbReference>